<dbReference type="PANTHER" id="PTHR43433:SF5">
    <property type="entry name" value="AB HYDROLASE-1 DOMAIN-CONTAINING PROTEIN"/>
    <property type="match status" value="1"/>
</dbReference>
<comment type="caution">
    <text evidence="2">The sequence shown here is derived from an EMBL/GenBank/DDBJ whole genome shotgun (WGS) entry which is preliminary data.</text>
</comment>
<reference evidence="3" key="1">
    <citation type="journal article" date="2019" name="Int. J. Syst. Evol. Microbiol.">
        <title>The Global Catalogue of Microorganisms (GCM) 10K type strain sequencing project: providing services to taxonomists for standard genome sequencing and annotation.</title>
        <authorList>
            <consortium name="The Broad Institute Genomics Platform"/>
            <consortium name="The Broad Institute Genome Sequencing Center for Infectious Disease"/>
            <person name="Wu L."/>
            <person name="Ma J."/>
        </authorList>
    </citation>
    <scope>NUCLEOTIDE SEQUENCE [LARGE SCALE GENOMIC DNA]</scope>
    <source>
        <strain evidence="3">NBRC 105857</strain>
    </source>
</reference>
<evidence type="ECO:0000259" key="1">
    <source>
        <dbReference type="Pfam" id="PF00561"/>
    </source>
</evidence>
<dbReference type="InterPro" id="IPR050471">
    <property type="entry name" value="AB_hydrolase"/>
</dbReference>
<evidence type="ECO:0000313" key="3">
    <source>
        <dbReference type="Proteomes" id="UP001156664"/>
    </source>
</evidence>
<dbReference type="Proteomes" id="UP001156664">
    <property type="component" value="Unassembled WGS sequence"/>
</dbReference>
<keyword evidence="3" id="KW-1185">Reference proteome</keyword>
<dbReference type="InterPro" id="IPR029058">
    <property type="entry name" value="AB_hydrolase_fold"/>
</dbReference>
<sequence>MASIEWKTGNSRSSTTGLNMAWEMAGPEQAPTIVLIAGLGCQLTMWNDAFCKPLLDLGYRLLRFDNRDMGLTDQHPTHIKVNIPATFIRNKLGLKTPTNYTLDLMAEDAIGLIDALKLENPHVVGVSMGGMIAQIVAAKAPEKIGKLVTLMSSTNSPDLPGPTPNVMYNMFLRKPKSSHVDHVVEHVERVFTAIGSPGYPPDPVKLRERARAAYQRAYRPAGAIRQTHCIVATGSIEKYTREIKVPTCVIHGLDDPLLKKDCSERIARLVPGSRLHLIKGLGHDLPEALADTFGDIIHRHLA</sequence>
<accession>A0ABQ5YP49</accession>
<evidence type="ECO:0000313" key="2">
    <source>
        <dbReference type="EMBL" id="GLR26375.1"/>
    </source>
</evidence>
<organism evidence="2 3">
    <name type="scientific">Limnobacter litoralis</name>
    <dbReference type="NCBI Taxonomy" id="481366"/>
    <lineage>
        <taxon>Bacteria</taxon>
        <taxon>Pseudomonadati</taxon>
        <taxon>Pseudomonadota</taxon>
        <taxon>Betaproteobacteria</taxon>
        <taxon>Burkholderiales</taxon>
        <taxon>Burkholderiaceae</taxon>
        <taxon>Limnobacter</taxon>
    </lineage>
</organism>
<gene>
    <name evidence="2" type="ORF">GCM10007875_14650</name>
</gene>
<proteinExistence type="predicted"/>
<dbReference type="GO" id="GO:0016787">
    <property type="term" value="F:hydrolase activity"/>
    <property type="evidence" value="ECO:0007669"/>
    <property type="project" value="UniProtKB-KW"/>
</dbReference>
<name>A0ABQ5YP49_9BURK</name>
<keyword evidence="2" id="KW-0378">Hydrolase</keyword>
<dbReference type="SUPFAM" id="SSF53474">
    <property type="entry name" value="alpha/beta-Hydrolases"/>
    <property type="match status" value="1"/>
</dbReference>
<feature type="domain" description="AB hydrolase-1" evidence="1">
    <location>
        <begin position="31"/>
        <end position="284"/>
    </location>
</feature>
<dbReference type="Gene3D" id="3.40.50.1820">
    <property type="entry name" value="alpha/beta hydrolase"/>
    <property type="match status" value="1"/>
</dbReference>
<dbReference type="RefSeq" id="WP_284280947.1">
    <property type="nucleotide sequence ID" value="NZ_BSOJ01000015.1"/>
</dbReference>
<dbReference type="EMBL" id="BSOJ01000015">
    <property type="protein sequence ID" value="GLR26375.1"/>
    <property type="molecule type" value="Genomic_DNA"/>
</dbReference>
<dbReference type="Pfam" id="PF00561">
    <property type="entry name" value="Abhydrolase_1"/>
    <property type="match status" value="1"/>
</dbReference>
<dbReference type="PANTHER" id="PTHR43433">
    <property type="entry name" value="HYDROLASE, ALPHA/BETA FOLD FAMILY PROTEIN"/>
    <property type="match status" value="1"/>
</dbReference>
<dbReference type="InterPro" id="IPR000073">
    <property type="entry name" value="AB_hydrolase_1"/>
</dbReference>
<protein>
    <submittedName>
        <fullName evidence="2">Alpha/beta hydrolase</fullName>
    </submittedName>
</protein>